<dbReference type="CDD" id="cd03293">
    <property type="entry name" value="ABC_NrtD_SsuB_transporters"/>
    <property type="match status" value="1"/>
</dbReference>
<keyword evidence="1" id="KW-0813">Transport</keyword>
<evidence type="ECO:0000256" key="2">
    <source>
        <dbReference type="ARBA" id="ARBA00022741"/>
    </source>
</evidence>
<evidence type="ECO:0000313" key="7">
    <source>
        <dbReference type="Proteomes" id="UP001304340"/>
    </source>
</evidence>
<feature type="region of interest" description="Disordered" evidence="4">
    <location>
        <begin position="136"/>
        <end position="155"/>
    </location>
</feature>
<dbReference type="InterPro" id="IPR003439">
    <property type="entry name" value="ABC_transporter-like_ATP-bd"/>
</dbReference>
<evidence type="ECO:0000313" key="6">
    <source>
        <dbReference type="EMBL" id="WPF82595.1"/>
    </source>
</evidence>
<accession>A0AAF1C300</accession>
<feature type="domain" description="ABC transporter" evidence="5">
    <location>
        <begin position="36"/>
        <end position="284"/>
    </location>
</feature>
<evidence type="ECO:0000256" key="1">
    <source>
        <dbReference type="ARBA" id="ARBA00022448"/>
    </source>
</evidence>
<dbReference type="Proteomes" id="UP001304340">
    <property type="component" value="Chromosome"/>
</dbReference>
<dbReference type="RefSeq" id="WP_319158107.1">
    <property type="nucleotide sequence ID" value="NZ_CP138359.1"/>
</dbReference>
<dbReference type="InterPro" id="IPR027417">
    <property type="entry name" value="P-loop_NTPase"/>
</dbReference>
<keyword evidence="3 6" id="KW-0067">ATP-binding</keyword>
<dbReference type="Gene3D" id="3.40.50.300">
    <property type="entry name" value="P-loop containing nucleotide triphosphate hydrolases"/>
    <property type="match status" value="1"/>
</dbReference>
<dbReference type="InterPro" id="IPR050166">
    <property type="entry name" value="ABC_transporter_ATP-bind"/>
</dbReference>
<keyword evidence="2" id="KW-0547">Nucleotide-binding</keyword>
<name>A0AAF1C300_9MICO</name>
<dbReference type="PANTHER" id="PTHR42788">
    <property type="entry name" value="TAURINE IMPORT ATP-BINDING PROTEIN-RELATED"/>
    <property type="match status" value="1"/>
</dbReference>
<dbReference type="PANTHER" id="PTHR42788:SF20">
    <property type="entry name" value="ABC TRANSPORTER ATP-BINDING PROTEIN"/>
    <property type="match status" value="1"/>
</dbReference>
<dbReference type="EMBL" id="CP138359">
    <property type="protein sequence ID" value="WPF82595.1"/>
    <property type="molecule type" value="Genomic_DNA"/>
</dbReference>
<protein>
    <submittedName>
        <fullName evidence="6">ABC transporter ATP-binding protein</fullName>
    </submittedName>
</protein>
<dbReference type="PROSITE" id="PS50893">
    <property type="entry name" value="ABC_TRANSPORTER_2"/>
    <property type="match status" value="1"/>
</dbReference>
<dbReference type="InterPro" id="IPR003593">
    <property type="entry name" value="AAA+_ATPase"/>
</dbReference>
<dbReference type="SMART" id="SM00382">
    <property type="entry name" value="AAA"/>
    <property type="match status" value="1"/>
</dbReference>
<evidence type="ECO:0000259" key="5">
    <source>
        <dbReference type="PROSITE" id="PS50893"/>
    </source>
</evidence>
<dbReference type="SUPFAM" id="SSF52540">
    <property type="entry name" value="P-loop containing nucleoside triphosphate hydrolases"/>
    <property type="match status" value="1"/>
</dbReference>
<evidence type="ECO:0000256" key="4">
    <source>
        <dbReference type="SAM" id="MobiDB-lite"/>
    </source>
</evidence>
<sequence length="313" mass="33221">MSAEAVAPDAHTSGAAAGVSTAGALAPHVVADPDHIVVRGLHKTYPGTSVAALSDVELVVPRGTFVSLIGPSGCGKSTLLRAVAGLEGFDDGSITIFGATPEEACTAKSVGLVPQAPALLPWLTVRQNVELPHKVNRRADRRRAERERKHPVPSAPGLDAFADVDSLLDMVNLTDAADKHPGALSGGMQQRVAIARAFGLRPEILLMDEPFSALDEFTREALRLQLLTLWQRMRTTVLFVTHSVREAVTLSDQIVVMSARPGQVHEVIDVDLPRPRGADVLLSPQLHTIEDRVRASLQGAWEAGAAPVDLVAG</sequence>
<keyword evidence="7" id="KW-1185">Reference proteome</keyword>
<dbReference type="GO" id="GO:0005524">
    <property type="term" value="F:ATP binding"/>
    <property type="evidence" value="ECO:0007669"/>
    <property type="project" value="UniProtKB-KW"/>
</dbReference>
<dbReference type="Pfam" id="PF00005">
    <property type="entry name" value="ABC_tran"/>
    <property type="match status" value="1"/>
</dbReference>
<reference evidence="7" key="1">
    <citation type="submission" date="2023-11" db="EMBL/GenBank/DDBJ databases">
        <authorList>
            <person name="Helweg L.P."/>
            <person name="Kiel A."/>
            <person name="Hitz F."/>
            <person name="Ruckert-Reed C."/>
            <person name="Busche T."/>
            <person name="Kaltschmidt B."/>
            <person name="Kaltschmidt C."/>
        </authorList>
    </citation>
    <scope>NUCLEOTIDE SEQUENCE [LARGE SCALE GENOMIC DNA]</scope>
    <source>
        <strain evidence="7">4.1</strain>
    </source>
</reference>
<evidence type="ECO:0000256" key="3">
    <source>
        <dbReference type="ARBA" id="ARBA00022840"/>
    </source>
</evidence>
<dbReference type="AlphaFoldDB" id="A0AAF1C300"/>
<dbReference type="KEGG" id="sbil:SANBI_000205"/>
<gene>
    <name evidence="6" type="ORF">SANBI_000205</name>
</gene>
<dbReference type="InterPro" id="IPR017871">
    <property type="entry name" value="ABC_transporter-like_CS"/>
</dbReference>
<dbReference type="PROSITE" id="PS00211">
    <property type="entry name" value="ABC_TRANSPORTER_1"/>
    <property type="match status" value="1"/>
</dbReference>
<proteinExistence type="predicted"/>
<organism evidence="6 7">
    <name type="scientific">Sanguibacter biliveldensis</name>
    <dbReference type="NCBI Taxonomy" id="3030830"/>
    <lineage>
        <taxon>Bacteria</taxon>
        <taxon>Bacillati</taxon>
        <taxon>Actinomycetota</taxon>
        <taxon>Actinomycetes</taxon>
        <taxon>Micrococcales</taxon>
        <taxon>Sanguibacteraceae</taxon>
        <taxon>Sanguibacter</taxon>
    </lineage>
</organism>
<dbReference type="GO" id="GO:0016887">
    <property type="term" value="F:ATP hydrolysis activity"/>
    <property type="evidence" value="ECO:0007669"/>
    <property type="project" value="InterPro"/>
</dbReference>